<protein>
    <submittedName>
        <fullName evidence="2">Uncharacterized protein</fullName>
    </submittedName>
</protein>
<keyword evidence="3" id="KW-1185">Reference proteome</keyword>
<dbReference type="Gene3D" id="1.25.40.20">
    <property type="entry name" value="Ankyrin repeat-containing domain"/>
    <property type="match status" value="1"/>
</dbReference>
<dbReference type="AlphaFoldDB" id="A0A7J7JQG3"/>
<evidence type="ECO:0000313" key="2">
    <source>
        <dbReference type="EMBL" id="KAF6028599.1"/>
    </source>
</evidence>
<name>A0A7J7JQG3_BUGNE</name>
<dbReference type="OrthoDB" id="432281at2759"/>
<dbReference type="Proteomes" id="UP000593567">
    <property type="component" value="Unassembled WGS sequence"/>
</dbReference>
<gene>
    <name evidence="2" type="ORF">EB796_013095</name>
</gene>
<evidence type="ECO:0000256" key="1">
    <source>
        <dbReference type="SAM" id="MobiDB-lite"/>
    </source>
</evidence>
<sequence>MNSADSGLIYLIESSRNTDKETDLVAQRLQSITLSGYFELDFHSYGSKFTNTGIYEAIKKCNLFQLQRCIEYGENVHLIDEEFGTSYVMLVVSFAEQHTESKYLPMLHELAMASCDVNSLDMAGNSALSECIKKNLEDMMVSLLQLGAEGSKHMVKLIDRHSGPFYMQTKRWYEKHTPSLRQAIVNEDIRAIKRLLSHWCRVNIKHNGVSLHEEAVKLYGRQHIICDLLESHYHTMELIHSALAGNKKRVLDFKTNYRCDYNWLNRGYQKNVLKPLEPRSIYDAVKSLGHTHLLDVVPQPSISPSASDRTSENEGVTSRLCVIS</sequence>
<feature type="compositionally biased region" description="Polar residues" evidence="1">
    <location>
        <begin position="300"/>
        <end position="316"/>
    </location>
</feature>
<feature type="region of interest" description="Disordered" evidence="1">
    <location>
        <begin position="299"/>
        <end position="324"/>
    </location>
</feature>
<dbReference type="SUPFAM" id="SSF48403">
    <property type="entry name" value="Ankyrin repeat"/>
    <property type="match status" value="1"/>
</dbReference>
<accession>A0A7J7JQG3</accession>
<organism evidence="2 3">
    <name type="scientific">Bugula neritina</name>
    <name type="common">Brown bryozoan</name>
    <name type="synonym">Sertularia neritina</name>
    <dbReference type="NCBI Taxonomy" id="10212"/>
    <lineage>
        <taxon>Eukaryota</taxon>
        <taxon>Metazoa</taxon>
        <taxon>Spiralia</taxon>
        <taxon>Lophotrochozoa</taxon>
        <taxon>Bryozoa</taxon>
        <taxon>Gymnolaemata</taxon>
        <taxon>Cheilostomatida</taxon>
        <taxon>Flustrina</taxon>
        <taxon>Buguloidea</taxon>
        <taxon>Bugulidae</taxon>
        <taxon>Bugula</taxon>
    </lineage>
</organism>
<proteinExistence type="predicted"/>
<evidence type="ECO:0000313" key="3">
    <source>
        <dbReference type="Proteomes" id="UP000593567"/>
    </source>
</evidence>
<reference evidence="2" key="1">
    <citation type="submission" date="2020-06" db="EMBL/GenBank/DDBJ databases">
        <title>Draft genome of Bugula neritina, a colonial animal packing powerful symbionts and potential medicines.</title>
        <authorList>
            <person name="Rayko M."/>
        </authorList>
    </citation>
    <scope>NUCLEOTIDE SEQUENCE [LARGE SCALE GENOMIC DNA]</scope>
    <source>
        <strain evidence="2">Kwan_BN1</strain>
    </source>
</reference>
<dbReference type="InterPro" id="IPR036770">
    <property type="entry name" value="Ankyrin_rpt-contain_sf"/>
</dbReference>
<comment type="caution">
    <text evidence="2">The sequence shown here is derived from an EMBL/GenBank/DDBJ whole genome shotgun (WGS) entry which is preliminary data.</text>
</comment>
<dbReference type="EMBL" id="VXIV02001934">
    <property type="protein sequence ID" value="KAF6028599.1"/>
    <property type="molecule type" value="Genomic_DNA"/>
</dbReference>